<keyword evidence="2" id="KW-1185">Reference proteome</keyword>
<protein>
    <submittedName>
        <fullName evidence="1">DUF3800 domain-containing protein</fullName>
    </submittedName>
</protein>
<evidence type="ECO:0000313" key="2">
    <source>
        <dbReference type="Proteomes" id="UP001523369"/>
    </source>
</evidence>
<dbReference type="InterPro" id="IPR024524">
    <property type="entry name" value="DUF3800"/>
</dbReference>
<accession>A0ABT1E0F7</accession>
<comment type="caution">
    <text evidence="1">The sequence shown here is derived from an EMBL/GenBank/DDBJ whole genome shotgun (WGS) entry which is preliminary data.</text>
</comment>
<dbReference type="RefSeq" id="WP_253242525.1">
    <property type="nucleotide sequence ID" value="NZ_JAMYJR010000047.1"/>
</dbReference>
<name>A0ABT1E0F7_9ACTN</name>
<dbReference type="Proteomes" id="UP001523369">
    <property type="component" value="Unassembled WGS sequence"/>
</dbReference>
<dbReference type="Pfam" id="PF12686">
    <property type="entry name" value="DUF3800"/>
    <property type="match status" value="1"/>
</dbReference>
<reference evidence="1 2" key="1">
    <citation type="submission" date="2022-06" db="EMBL/GenBank/DDBJ databases">
        <title>New Species of the Genus Actinoplanes, ActinopZanes ferrugineus.</title>
        <authorList>
            <person name="Ding P."/>
        </authorList>
    </citation>
    <scope>NUCLEOTIDE SEQUENCE [LARGE SCALE GENOMIC DNA]</scope>
    <source>
        <strain evidence="1 2">TRM88003</strain>
    </source>
</reference>
<evidence type="ECO:0000313" key="1">
    <source>
        <dbReference type="EMBL" id="MCO8276502.1"/>
    </source>
</evidence>
<sequence length="265" mass="29833">MLFAYIDESGDPSGDPAHRGSPAYTLGIVLVRGEDWVDAFDGLIALRRELRQNLGVPARAEVKASYLVRNDGPFTSLGLSANQRRYIYRRHMAILAPLRARAFAVFVDKQAMAAQGRLHETRDLVWETLFQRLTLTHDRDVPDQRTPILLVHDEGEDLTIRKLARKARRYLTSGKAYGPPGTFRLSQRWLLDDPVSRQSHHSLFVQCADLVAYAATKRLIPGGRRQTRVCPPATWEHLGDACHRPVNLLATQRDASVPGGIVIRR</sequence>
<organism evidence="1 2">
    <name type="scientific">Paractinoplanes aksuensis</name>
    <dbReference type="NCBI Taxonomy" id="2939490"/>
    <lineage>
        <taxon>Bacteria</taxon>
        <taxon>Bacillati</taxon>
        <taxon>Actinomycetota</taxon>
        <taxon>Actinomycetes</taxon>
        <taxon>Micromonosporales</taxon>
        <taxon>Micromonosporaceae</taxon>
        <taxon>Paractinoplanes</taxon>
    </lineage>
</organism>
<gene>
    <name evidence="1" type="ORF">M1L60_38590</name>
</gene>
<dbReference type="EMBL" id="JAMYJR010000047">
    <property type="protein sequence ID" value="MCO8276502.1"/>
    <property type="molecule type" value="Genomic_DNA"/>
</dbReference>
<proteinExistence type="predicted"/>